<accession>A0AAP3EVF2</accession>
<dbReference type="RefSeq" id="WP_098471101.1">
    <property type="nucleotide sequence ID" value="NZ_CP176570.1"/>
</dbReference>
<feature type="transmembrane region" description="Helical" evidence="2">
    <location>
        <begin position="62"/>
        <end position="84"/>
    </location>
</feature>
<comment type="caution">
    <text evidence="3">The sequence shown here is derived from an EMBL/GenBank/DDBJ whole genome shotgun (WGS) entry which is preliminary data.</text>
</comment>
<reference evidence="3" key="1">
    <citation type="submission" date="2023-06" db="EMBL/GenBank/DDBJ databases">
        <title>lsaBGC provides a comprehensive framework for evolutionary analysis of biosynthetic gene clusters within focal taxa.</title>
        <authorList>
            <person name="Salamzade R."/>
            <person name="Sandstrom S."/>
            <person name="Kalan L.R."/>
        </authorList>
    </citation>
    <scope>NUCLEOTIDE SEQUENCE</scope>
    <source>
        <strain evidence="3">P3-SID899</strain>
    </source>
</reference>
<evidence type="ECO:0000256" key="2">
    <source>
        <dbReference type="SAM" id="Phobius"/>
    </source>
</evidence>
<evidence type="ECO:0000256" key="1">
    <source>
        <dbReference type="SAM" id="MobiDB-lite"/>
    </source>
</evidence>
<organism evidence="3 4">
    <name type="scientific">Micrococcus luteus</name>
    <name type="common">Micrococcus lysodeikticus</name>
    <dbReference type="NCBI Taxonomy" id="1270"/>
    <lineage>
        <taxon>Bacteria</taxon>
        <taxon>Bacillati</taxon>
        <taxon>Actinomycetota</taxon>
        <taxon>Actinomycetes</taxon>
        <taxon>Micrococcales</taxon>
        <taxon>Micrococcaceae</taxon>
        <taxon>Micrococcus</taxon>
    </lineage>
</organism>
<name>A0AAP3EVF2_MICLU</name>
<evidence type="ECO:0000313" key="3">
    <source>
        <dbReference type="EMBL" id="MCV7630025.1"/>
    </source>
</evidence>
<keyword evidence="2" id="KW-0812">Transmembrane</keyword>
<keyword evidence="2" id="KW-0472">Membrane</keyword>
<feature type="region of interest" description="Disordered" evidence="1">
    <location>
        <begin position="1"/>
        <end position="21"/>
    </location>
</feature>
<gene>
    <name evidence="3" type="ORF">M3A82_011875</name>
</gene>
<feature type="transmembrane region" description="Helical" evidence="2">
    <location>
        <begin position="104"/>
        <end position="123"/>
    </location>
</feature>
<protein>
    <submittedName>
        <fullName evidence="3">Uncharacterized protein</fullName>
    </submittedName>
</protein>
<keyword evidence="2" id="KW-1133">Transmembrane helix</keyword>
<dbReference type="EMBL" id="JALXKZ020000054">
    <property type="protein sequence ID" value="MCV7630025.1"/>
    <property type="molecule type" value="Genomic_DNA"/>
</dbReference>
<feature type="transmembrane region" description="Helical" evidence="2">
    <location>
        <begin position="31"/>
        <end position="50"/>
    </location>
</feature>
<evidence type="ECO:0000313" key="4">
    <source>
        <dbReference type="Proteomes" id="UP001205867"/>
    </source>
</evidence>
<dbReference type="Proteomes" id="UP001205867">
    <property type="component" value="Unassembled WGS sequence"/>
</dbReference>
<dbReference type="AlphaFoldDB" id="A0AAP3EVF2"/>
<proteinExistence type="predicted"/>
<feature type="transmembrane region" description="Helical" evidence="2">
    <location>
        <begin position="151"/>
        <end position="176"/>
    </location>
</feature>
<sequence>MSTAAPHAQHSDFASPTPARKGPSVGTWRPWAVLPWALALLALPLIALALRSNFGANGWMTVIYMVFGALPHELFLMLMVGSLFLLPRVNPLDEQRGGIRLGRLLHTLLGVSWGSFALAAILFPDGGDHPDSGATTPVLMDLLGKSTAMDVGLVGGLALAAVSALTGLAVIVVCVVRRIRAAR</sequence>